<dbReference type="InterPro" id="IPR049326">
    <property type="entry name" value="Rhodopsin_dom_fungi"/>
</dbReference>
<evidence type="ECO:0000256" key="6">
    <source>
        <dbReference type="SAM" id="MobiDB-lite"/>
    </source>
</evidence>
<evidence type="ECO:0000256" key="1">
    <source>
        <dbReference type="ARBA" id="ARBA00004141"/>
    </source>
</evidence>
<keyword evidence="10" id="KW-1185">Reference proteome</keyword>
<sequence>MSSSSAPPSTADYVFGVPLTPEQEAAFPHDNGASRLLGSIWALSVLATIFLALRVYCRLLKRQSLWWDDGILIASWVCILIESSILSYMTTLGYGKHIWDFPLENFSSIMVPTTVAGTFSATAAVWSKTSFGITLLHITDGWIKKVTWFCIISMNIAFFITAILPWVYCTPVQASWDLTIKGKCIPFKVIVHFDIFSASYSAFMDLIMAVLPWRFLWKLQMHRKEKIGVGLAMSMGVFASATAIVKTTKLPHMLNPDFAESIPLWIWGNAETCSSIIAASIPMLRVLVREAKSSRNYPSDYYAKETGLGNTSRFVTISSRPAPSGSDIELHKLGEDDRSDRSILGNGSPNAATTPGSGTPAPQPKNGIMHTTDIVVKYDDEEHAAGGPHAH</sequence>
<evidence type="ECO:0000256" key="3">
    <source>
        <dbReference type="ARBA" id="ARBA00022989"/>
    </source>
</evidence>
<keyword evidence="2 7" id="KW-0812">Transmembrane</keyword>
<gene>
    <name evidence="9" type="ORF">C8A05DRAFT_41503</name>
</gene>
<feature type="compositionally biased region" description="Polar residues" evidence="6">
    <location>
        <begin position="345"/>
        <end position="357"/>
    </location>
</feature>
<feature type="transmembrane region" description="Helical" evidence="7">
    <location>
        <begin position="146"/>
        <end position="168"/>
    </location>
</feature>
<feature type="transmembrane region" description="Helical" evidence="7">
    <location>
        <begin position="227"/>
        <end position="245"/>
    </location>
</feature>
<reference evidence="9" key="2">
    <citation type="submission" date="2023-05" db="EMBL/GenBank/DDBJ databases">
        <authorList>
            <consortium name="Lawrence Berkeley National Laboratory"/>
            <person name="Steindorff A."/>
            <person name="Hensen N."/>
            <person name="Bonometti L."/>
            <person name="Westerberg I."/>
            <person name="Brannstrom I.O."/>
            <person name="Guillou S."/>
            <person name="Cros-Aarteil S."/>
            <person name="Calhoun S."/>
            <person name="Haridas S."/>
            <person name="Kuo A."/>
            <person name="Mondo S."/>
            <person name="Pangilinan J."/>
            <person name="Riley R."/>
            <person name="Labutti K."/>
            <person name="Andreopoulos B."/>
            <person name="Lipzen A."/>
            <person name="Chen C."/>
            <person name="Yanf M."/>
            <person name="Daum C."/>
            <person name="Ng V."/>
            <person name="Clum A."/>
            <person name="Ohm R."/>
            <person name="Martin F."/>
            <person name="Silar P."/>
            <person name="Natvig D."/>
            <person name="Lalanne C."/>
            <person name="Gautier V."/>
            <person name="Ament-Velasquez S.L."/>
            <person name="Kruys A."/>
            <person name="Hutchinson M.I."/>
            <person name="Powell A.J."/>
            <person name="Barry K."/>
            <person name="Miller A.N."/>
            <person name="Grigoriev I.V."/>
            <person name="Debuchy R."/>
            <person name="Gladieux P."/>
            <person name="Thoren M.H."/>
            <person name="Johannesson H."/>
        </authorList>
    </citation>
    <scope>NUCLEOTIDE SEQUENCE</scope>
    <source>
        <strain evidence="9">CBS 103.79</strain>
    </source>
</reference>
<feature type="transmembrane region" description="Helical" evidence="7">
    <location>
        <begin position="265"/>
        <end position="288"/>
    </location>
</feature>
<proteinExistence type="inferred from homology"/>
<keyword evidence="3 7" id="KW-1133">Transmembrane helix</keyword>
<comment type="subcellular location">
    <subcellularLocation>
        <location evidence="1">Membrane</location>
        <topology evidence="1">Multi-pass membrane protein</topology>
    </subcellularLocation>
</comment>
<dbReference type="AlphaFoldDB" id="A0AAN6RWP4"/>
<evidence type="ECO:0000313" key="9">
    <source>
        <dbReference type="EMBL" id="KAK3905539.1"/>
    </source>
</evidence>
<dbReference type="PANTHER" id="PTHR33048:SF42">
    <property type="entry name" value="INTEGRAL MEMBRANE PROTEIN"/>
    <property type="match status" value="1"/>
</dbReference>
<dbReference type="GO" id="GO:0016020">
    <property type="term" value="C:membrane"/>
    <property type="evidence" value="ECO:0007669"/>
    <property type="project" value="UniProtKB-SubCell"/>
</dbReference>
<evidence type="ECO:0000313" key="10">
    <source>
        <dbReference type="Proteomes" id="UP001303889"/>
    </source>
</evidence>
<feature type="compositionally biased region" description="Basic and acidic residues" evidence="6">
    <location>
        <begin position="328"/>
        <end position="341"/>
    </location>
</feature>
<name>A0AAN6RWP4_9PEZI</name>
<evidence type="ECO:0000256" key="5">
    <source>
        <dbReference type="ARBA" id="ARBA00038359"/>
    </source>
</evidence>
<feature type="domain" description="Rhodopsin" evidence="8">
    <location>
        <begin position="53"/>
        <end position="289"/>
    </location>
</feature>
<dbReference type="EMBL" id="MU855354">
    <property type="protein sequence ID" value="KAK3905539.1"/>
    <property type="molecule type" value="Genomic_DNA"/>
</dbReference>
<accession>A0AAN6RWP4</accession>
<evidence type="ECO:0000256" key="2">
    <source>
        <dbReference type="ARBA" id="ARBA00022692"/>
    </source>
</evidence>
<evidence type="ECO:0000256" key="7">
    <source>
        <dbReference type="SAM" id="Phobius"/>
    </source>
</evidence>
<organism evidence="9 10">
    <name type="scientific">Staphylotrichum tortipilum</name>
    <dbReference type="NCBI Taxonomy" id="2831512"/>
    <lineage>
        <taxon>Eukaryota</taxon>
        <taxon>Fungi</taxon>
        <taxon>Dikarya</taxon>
        <taxon>Ascomycota</taxon>
        <taxon>Pezizomycotina</taxon>
        <taxon>Sordariomycetes</taxon>
        <taxon>Sordariomycetidae</taxon>
        <taxon>Sordariales</taxon>
        <taxon>Chaetomiaceae</taxon>
        <taxon>Staphylotrichum</taxon>
    </lineage>
</organism>
<dbReference type="Proteomes" id="UP001303889">
    <property type="component" value="Unassembled WGS sequence"/>
</dbReference>
<evidence type="ECO:0000259" key="8">
    <source>
        <dbReference type="Pfam" id="PF20684"/>
    </source>
</evidence>
<comment type="caution">
    <text evidence="9">The sequence shown here is derived from an EMBL/GenBank/DDBJ whole genome shotgun (WGS) entry which is preliminary data.</text>
</comment>
<reference evidence="9" key="1">
    <citation type="journal article" date="2023" name="Mol. Phylogenet. Evol.">
        <title>Genome-scale phylogeny and comparative genomics of the fungal order Sordariales.</title>
        <authorList>
            <person name="Hensen N."/>
            <person name="Bonometti L."/>
            <person name="Westerberg I."/>
            <person name="Brannstrom I.O."/>
            <person name="Guillou S."/>
            <person name="Cros-Aarteil S."/>
            <person name="Calhoun S."/>
            <person name="Haridas S."/>
            <person name="Kuo A."/>
            <person name="Mondo S."/>
            <person name="Pangilinan J."/>
            <person name="Riley R."/>
            <person name="LaButti K."/>
            <person name="Andreopoulos B."/>
            <person name="Lipzen A."/>
            <person name="Chen C."/>
            <person name="Yan M."/>
            <person name="Daum C."/>
            <person name="Ng V."/>
            <person name="Clum A."/>
            <person name="Steindorff A."/>
            <person name="Ohm R.A."/>
            <person name="Martin F."/>
            <person name="Silar P."/>
            <person name="Natvig D.O."/>
            <person name="Lalanne C."/>
            <person name="Gautier V."/>
            <person name="Ament-Velasquez S.L."/>
            <person name="Kruys A."/>
            <person name="Hutchinson M.I."/>
            <person name="Powell A.J."/>
            <person name="Barry K."/>
            <person name="Miller A.N."/>
            <person name="Grigoriev I.V."/>
            <person name="Debuchy R."/>
            <person name="Gladieux P."/>
            <person name="Hiltunen Thoren M."/>
            <person name="Johannesson H."/>
        </authorList>
    </citation>
    <scope>NUCLEOTIDE SEQUENCE</scope>
    <source>
        <strain evidence="9">CBS 103.79</strain>
    </source>
</reference>
<dbReference type="PANTHER" id="PTHR33048">
    <property type="entry name" value="PTH11-LIKE INTEGRAL MEMBRANE PROTEIN (AFU_ORTHOLOGUE AFUA_5G11245)"/>
    <property type="match status" value="1"/>
</dbReference>
<feature type="transmembrane region" description="Helical" evidence="7">
    <location>
        <begin position="109"/>
        <end position="126"/>
    </location>
</feature>
<dbReference type="InterPro" id="IPR052337">
    <property type="entry name" value="SAT4-like"/>
</dbReference>
<feature type="region of interest" description="Disordered" evidence="6">
    <location>
        <begin position="317"/>
        <end position="372"/>
    </location>
</feature>
<evidence type="ECO:0000256" key="4">
    <source>
        <dbReference type="ARBA" id="ARBA00023136"/>
    </source>
</evidence>
<feature type="transmembrane region" description="Helical" evidence="7">
    <location>
        <begin position="36"/>
        <end position="57"/>
    </location>
</feature>
<dbReference type="Pfam" id="PF20684">
    <property type="entry name" value="Fung_rhodopsin"/>
    <property type="match status" value="1"/>
</dbReference>
<protein>
    <recommendedName>
        <fullName evidence="8">Rhodopsin domain-containing protein</fullName>
    </recommendedName>
</protein>
<feature type="transmembrane region" description="Helical" evidence="7">
    <location>
        <begin position="195"/>
        <end position="215"/>
    </location>
</feature>
<keyword evidence="4 7" id="KW-0472">Membrane</keyword>
<feature type="transmembrane region" description="Helical" evidence="7">
    <location>
        <begin position="69"/>
        <end position="89"/>
    </location>
</feature>
<comment type="similarity">
    <text evidence="5">Belongs to the SAT4 family.</text>
</comment>